<reference evidence="15 16" key="1">
    <citation type="submission" date="2024-09" db="EMBL/GenBank/DDBJ databases">
        <title>Chromosome-scale assembly of Riccia fluitans.</title>
        <authorList>
            <person name="Paukszto L."/>
            <person name="Sawicki J."/>
            <person name="Karawczyk K."/>
            <person name="Piernik-Szablinska J."/>
            <person name="Szczecinska M."/>
            <person name="Mazdziarz M."/>
        </authorList>
    </citation>
    <scope>NUCLEOTIDE SEQUENCE [LARGE SCALE GENOMIC DNA]</scope>
    <source>
        <strain evidence="15">Rf_01</strain>
        <tissue evidence="15">Aerial parts of the thallus</tissue>
    </source>
</reference>
<evidence type="ECO:0000256" key="3">
    <source>
        <dbReference type="ARBA" id="ARBA00022741"/>
    </source>
</evidence>
<dbReference type="FunFam" id="3.40.50.300:FF:001450">
    <property type="entry name" value="ATP-dependent DNA helicase"/>
    <property type="match status" value="1"/>
</dbReference>
<feature type="domain" description="Helicase C-terminal" evidence="14">
    <location>
        <begin position="298"/>
        <end position="452"/>
    </location>
</feature>
<evidence type="ECO:0000256" key="1">
    <source>
        <dbReference type="ARBA" id="ARBA00001947"/>
    </source>
</evidence>
<dbReference type="PROSITE" id="PS50967">
    <property type="entry name" value="HRDC"/>
    <property type="match status" value="1"/>
</dbReference>
<evidence type="ECO:0000259" key="13">
    <source>
        <dbReference type="PROSITE" id="PS51192"/>
    </source>
</evidence>
<dbReference type="NCBIfam" id="TIGR00614">
    <property type="entry name" value="recQ_fam"/>
    <property type="match status" value="1"/>
</dbReference>
<evidence type="ECO:0000259" key="12">
    <source>
        <dbReference type="PROSITE" id="PS50967"/>
    </source>
</evidence>
<dbReference type="InterPro" id="IPR036390">
    <property type="entry name" value="WH_DNA-bd_sf"/>
</dbReference>
<dbReference type="InterPro" id="IPR029491">
    <property type="entry name" value="Helicase_HTH"/>
</dbReference>
<comment type="catalytic activity">
    <reaction evidence="10">
        <text>ATP + H2O = ADP + phosphate + H(+)</text>
        <dbReference type="Rhea" id="RHEA:13065"/>
        <dbReference type="ChEBI" id="CHEBI:15377"/>
        <dbReference type="ChEBI" id="CHEBI:15378"/>
        <dbReference type="ChEBI" id="CHEBI:30616"/>
        <dbReference type="ChEBI" id="CHEBI:43474"/>
        <dbReference type="ChEBI" id="CHEBI:456216"/>
    </reaction>
</comment>
<dbReference type="InterPro" id="IPR036388">
    <property type="entry name" value="WH-like_DNA-bd_sf"/>
</dbReference>
<evidence type="ECO:0000256" key="6">
    <source>
        <dbReference type="ARBA" id="ARBA00022840"/>
    </source>
</evidence>
<dbReference type="GO" id="GO:0003677">
    <property type="term" value="F:DNA binding"/>
    <property type="evidence" value="ECO:0007669"/>
    <property type="project" value="UniProtKB-KW"/>
</dbReference>
<feature type="signal peptide" evidence="11">
    <location>
        <begin position="1"/>
        <end position="20"/>
    </location>
</feature>
<evidence type="ECO:0000256" key="4">
    <source>
        <dbReference type="ARBA" id="ARBA00022801"/>
    </source>
</evidence>
<evidence type="ECO:0000256" key="2">
    <source>
        <dbReference type="ARBA" id="ARBA00005446"/>
    </source>
</evidence>
<keyword evidence="4 10" id="KW-0378">Hydrolase</keyword>
<dbReference type="GO" id="GO:0043138">
    <property type="term" value="F:3'-5' DNA helicase activity"/>
    <property type="evidence" value="ECO:0007669"/>
    <property type="project" value="UniProtKB-EC"/>
</dbReference>
<feature type="domain" description="Helicase ATP-binding" evidence="13">
    <location>
        <begin position="107"/>
        <end position="274"/>
    </location>
</feature>
<organism evidence="15 16">
    <name type="scientific">Riccia fluitans</name>
    <dbReference type="NCBI Taxonomy" id="41844"/>
    <lineage>
        <taxon>Eukaryota</taxon>
        <taxon>Viridiplantae</taxon>
        <taxon>Streptophyta</taxon>
        <taxon>Embryophyta</taxon>
        <taxon>Marchantiophyta</taxon>
        <taxon>Marchantiopsida</taxon>
        <taxon>Marchantiidae</taxon>
        <taxon>Marchantiales</taxon>
        <taxon>Ricciaceae</taxon>
        <taxon>Riccia</taxon>
    </lineage>
</organism>
<dbReference type="CDD" id="cd17920">
    <property type="entry name" value="DEXHc_RecQ"/>
    <property type="match status" value="1"/>
</dbReference>
<dbReference type="Gene3D" id="1.10.150.80">
    <property type="entry name" value="HRDC domain"/>
    <property type="match status" value="1"/>
</dbReference>
<comment type="cofactor">
    <cofactor evidence="1">
        <name>Zn(2+)</name>
        <dbReference type="ChEBI" id="CHEBI:29105"/>
    </cofactor>
</comment>
<dbReference type="InterPro" id="IPR027417">
    <property type="entry name" value="P-loop_NTPase"/>
</dbReference>
<dbReference type="Pfam" id="PF16124">
    <property type="entry name" value="RecQ_Zn_bind"/>
    <property type="match status" value="1"/>
</dbReference>
<dbReference type="EMBL" id="JBHFFA010000002">
    <property type="protein sequence ID" value="KAL2642869.1"/>
    <property type="molecule type" value="Genomic_DNA"/>
</dbReference>
<evidence type="ECO:0000256" key="11">
    <source>
        <dbReference type="SAM" id="SignalP"/>
    </source>
</evidence>
<dbReference type="SMART" id="SM00956">
    <property type="entry name" value="RQC"/>
    <property type="match status" value="1"/>
</dbReference>
<dbReference type="Pfam" id="PF09382">
    <property type="entry name" value="RQC"/>
    <property type="match status" value="1"/>
</dbReference>
<evidence type="ECO:0000256" key="5">
    <source>
        <dbReference type="ARBA" id="ARBA00022806"/>
    </source>
</evidence>
<comment type="caution">
    <text evidence="15">The sequence shown here is derived from an EMBL/GenBank/DDBJ whole genome shotgun (WGS) entry which is preliminary data.</text>
</comment>
<sequence length="939" mass="105004">MSQAESSLLLFFTFFCISKSSEKNPRVRRGKTYVRKVLQRSHDITTVSRLMCGLQCIAPLVLNKSRVRVACTVKEIKAEANEASAMEAVLKEFFGYGSFRPFQKEVISEILNGKDCLVVMATGSGKSMCYQMPPLITKKTAVVISPLISLMQDQVMGLRLRGIRAEFLGSAQTDLTVSSRAQMGEFDILYMTPEKACASSASFWSSLLHRGVSLLAVDEAHCVSEWGHDFRPEYQNLDTLRPHLPRVPFVALTATATHRVREDIVNSLNLQEVFTAVSSFDRSNIFYGVKTFNRTSAFREELAREVHKDVAEGGSTLIYCTTVKDVREVTEALVKTGVDARPYHAQLSNRLREETHRAFSRDELQVVVATVAFGMGIDKPDIRRVIHYGCPKSLEAYYQESGRCGRDGLPATSWLYFTRQDFLKADFYASATLSDARRSAVLEAYTAAQRYCSSPDCRRATLLEYFGEKSPRKNCGNCDNCCRPDGLQLHNMAEAAHLLLTTVKLCGGRWGMNMPVDVLRGSNARKIIEQGYDKSAVHGLGRNKSVLWWKAFGDQLLIQGYLLETRKTTPVGQIRLVSVAFKGETFLSSTSCVGEASLMLPLSPEMVDEEKKQSGLGRKLSAKEGHVSMSDHLKSSGFSEDEIKLYNLLLESRSNMAKRNFTAPYAICSEITLQKIAKARPSNEARLRMIEGVNQWLVAQHGSEILSTIKACHETLGLSLDHAESTIQRPPDHPESIGQKPSKSYEINITPAKEEAWKMWQENGLSISEIATLPDRPRPIKEDTVLGYICECVTAGYEINWERFCSETKFTKAKADEIRVAIEKVGSSESMKAIKEHLRESISYGDIKMHILMLNRGFSFPSEDVGASQSSQFQLPVQPLDNARDSPELVICREVGNQDPVLTKPPWIAAELVHEGIYRKQAVKNVSRTVRLNTLSGYF</sequence>
<evidence type="ECO:0000256" key="8">
    <source>
        <dbReference type="ARBA" id="ARBA00023235"/>
    </source>
</evidence>
<dbReference type="InterPro" id="IPR010997">
    <property type="entry name" value="HRDC-like_sf"/>
</dbReference>
<dbReference type="SUPFAM" id="SSF46785">
    <property type="entry name" value="Winged helix' DNA-binding domain"/>
    <property type="match status" value="1"/>
</dbReference>
<evidence type="ECO:0000259" key="14">
    <source>
        <dbReference type="PROSITE" id="PS51194"/>
    </source>
</evidence>
<dbReference type="InterPro" id="IPR011545">
    <property type="entry name" value="DEAD/DEAH_box_helicase_dom"/>
</dbReference>
<dbReference type="PROSITE" id="PS51192">
    <property type="entry name" value="HELICASE_ATP_BIND_1"/>
    <property type="match status" value="1"/>
</dbReference>
<dbReference type="PROSITE" id="PS51194">
    <property type="entry name" value="HELICASE_CTER"/>
    <property type="match status" value="1"/>
</dbReference>
<dbReference type="SMART" id="SM00490">
    <property type="entry name" value="HELICc"/>
    <property type="match status" value="1"/>
</dbReference>
<dbReference type="GO" id="GO:0016787">
    <property type="term" value="F:hydrolase activity"/>
    <property type="evidence" value="ECO:0007669"/>
    <property type="project" value="UniProtKB-KW"/>
</dbReference>
<dbReference type="Gene3D" id="1.10.10.10">
    <property type="entry name" value="Winged helix-like DNA-binding domain superfamily/Winged helix DNA-binding domain"/>
    <property type="match status" value="1"/>
</dbReference>
<dbReference type="SMART" id="SM00487">
    <property type="entry name" value="DEXDc"/>
    <property type="match status" value="1"/>
</dbReference>
<feature type="chain" id="PRO_5044870642" description="ATP-dependent DNA helicase" evidence="11">
    <location>
        <begin position="21"/>
        <end position="939"/>
    </location>
</feature>
<accession>A0ABD1Z515</accession>
<dbReference type="PANTHER" id="PTHR13710">
    <property type="entry name" value="DNA HELICASE RECQ FAMILY MEMBER"/>
    <property type="match status" value="1"/>
</dbReference>
<dbReference type="AlphaFoldDB" id="A0ABD1Z515"/>
<dbReference type="EC" id="5.6.2.4" evidence="10"/>
<dbReference type="Proteomes" id="UP001605036">
    <property type="component" value="Unassembled WGS sequence"/>
</dbReference>
<keyword evidence="5 10" id="KW-0347">Helicase</keyword>
<dbReference type="Pfam" id="PF00271">
    <property type="entry name" value="Helicase_C"/>
    <property type="match status" value="1"/>
</dbReference>
<dbReference type="InterPro" id="IPR001650">
    <property type="entry name" value="Helicase_C-like"/>
</dbReference>
<keyword evidence="7" id="KW-0238">DNA-binding</keyword>
<dbReference type="InterPro" id="IPR032284">
    <property type="entry name" value="RecQ_Zn-bd"/>
</dbReference>
<dbReference type="InterPro" id="IPR044876">
    <property type="entry name" value="HRDC_dom_sf"/>
</dbReference>
<dbReference type="Pfam" id="PF00270">
    <property type="entry name" value="DEAD"/>
    <property type="match status" value="1"/>
</dbReference>
<dbReference type="SUPFAM" id="SSF47819">
    <property type="entry name" value="HRDC-like"/>
    <property type="match status" value="1"/>
</dbReference>
<evidence type="ECO:0000313" key="15">
    <source>
        <dbReference type="EMBL" id="KAL2642869.1"/>
    </source>
</evidence>
<dbReference type="InterPro" id="IPR002121">
    <property type="entry name" value="HRDC_dom"/>
</dbReference>
<dbReference type="InterPro" id="IPR018982">
    <property type="entry name" value="RQC_domain"/>
</dbReference>
<name>A0ABD1Z515_9MARC</name>
<feature type="domain" description="HRDC" evidence="12">
    <location>
        <begin position="639"/>
        <end position="719"/>
    </location>
</feature>
<comment type="subcellular location">
    <subcellularLocation>
        <location evidence="10">Nucleus</location>
    </subcellularLocation>
</comment>
<dbReference type="Gene3D" id="3.40.50.300">
    <property type="entry name" value="P-loop containing nucleotide triphosphate hydrolases"/>
    <property type="match status" value="2"/>
</dbReference>
<keyword evidence="11" id="KW-0732">Signal</keyword>
<keyword evidence="16" id="KW-1185">Reference proteome</keyword>
<keyword evidence="3 10" id="KW-0547">Nucleotide-binding</keyword>
<dbReference type="GO" id="GO:0005524">
    <property type="term" value="F:ATP binding"/>
    <property type="evidence" value="ECO:0007669"/>
    <property type="project" value="UniProtKB-KW"/>
</dbReference>
<evidence type="ECO:0000256" key="7">
    <source>
        <dbReference type="ARBA" id="ARBA00023125"/>
    </source>
</evidence>
<dbReference type="SUPFAM" id="SSF52540">
    <property type="entry name" value="P-loop containing nucleoside triphosphate hydrolases"/>
    <property type="match status" value="1"/>
</dbReference>
<evidence type="ECO:0000313" key="16">
    <source>
        <dbReference type="Proteomes" id="UP001605036"/>
    </source>
</evidence>
<keyword evidence="8" id="KW-0413">Isomerase</keyword>
<protein>
    <recommendedName>
        <fullName evidence="10">ATP-dependent DNA helicase</fullName>
        <ecNumber evidence="10">5.6.2.4</ecNumber>
    </recommendedName>
</protein>
<dbReference type="Pfam" id="PF14493">
    <property type="entry name" value="HTH_40"/>
    <property type="match status" value="1"/>
</dbReference>
<dbReference type="InterPro" id="IPR014001">
    <property type="entry name" value="Helicase_ATP-bd"/>
</dbReference>
<evidence type="ECO:0000256" key="10">
    <source>
        <dbReference type="RuleBase" id="RU364117"/>
    </source>
</evidence>
<dbReference type="Pfam" id="PF00570">
    <property type="entry name" value="HRDC"/>
    <property type="match status" value="1"/>
</dbReference>
<gene>
    <name evidence="15" type="ORF">R1flu_010456</name>
</gene>
<keyword evidence="6 10" id="KW-0067">ATP-binding</keyword>
<dbReference type="InterPro" id="IPR004589">
    <property type="entry name" value="DNA_helicase_ATP-dep_RecQ"/>
</dbReference>
<comment type="similarity">
    <text evidence="2 10">Belongs to the helicase family. RecQ subfamily.</text>
</comment>
<dbReference type="FunFam" id="1.10.10.10:FF:000513">
    <property type="entry name" value="ATP-dependent DNA helicase"/>
    <property type="match status" value="1"/>
</dbReference>
<dbReference type="GO" id="GO:0005634">
    <property type="term" value="C:nucleus"/>
    <property type="evidence" value="ECO:0007669"/>
    <property type="project" value="UniProtKB-SubCell"/>
</dbReference>
<proteinExistence type="inferred from homology"/>
<dbReference type="PANTHER" id="PTHR13710:SF120">
    <property type="entry name" value="BIFUNCTIONAL 3'-5' EXONUCLEASE_ATP-DEPENDENT HELICASE WRN"/>
    <property type="match status" value="1"/>
</dbReference>
<evidence type="ECO:0000256" key="9">
    <source>
        <dbReference type="ARBA" id="ARBA00034617"/>
    </source>
</evidence>
<comment type="catalytic activity">
    <reaction evidence="9 10">
        <text>Couples ATP hydrolysis with the unwinding of duplex DNA by translocating in the 3'-5' direction.</text>
        <dbReference type="EC" id="5.6.2.4"/>
    </reaction>
</comment>
<keyword evidence="10" id="KW-0539">Nucleus</keyword>